<protein>
    <recommendedName>
        <fullName evidence="1">DUF6036 domain-containing protein</fullName>
    </recommendedName>
</protein>
<evidence type="ECO:0000313" key="3">
    <source>
        <dbReference type="Proteomes" id="UP000190625"/>
    </source>
</evidence>
<dbReference type="Pfam" id="PF19502">
    <property type="entry name" value="DUF6036"/>
    <property type="match status" value="1"/>
</dbReference>
<dbReference type="OrthoDB" id="7432624at2"/>
<sequence>MNLKQFKTKIQKIINSDRDDLFKKIGIIAVITKVLEELNVKPVIVGGQAVEFYTVGGYTTMDIDLVCAASVSAIDELLKPLGFKKNHKYWELPGTGIVVETPSSYLEGSWEKVAEVEIDNGLIAYIIGIEDIIIDRLNRYKYWQVHSDQEWIIGMLAMNHDDIDWDYLFEEAKKARVLKELDRFKKEANY</sequence>
<evidence type="ECO:0000259" key="1">
    <source>
        <dbReference type="Pfam" id="PF19502"/>
    </source>
</evidence>
<reference evidence="3" key="1">
    <citation type="submission" date="2017-02" db="EMBL/GenBank/DDBJ databases">
        <authorList>
            <person name="Varghese N."/>
            <person name="Submissions S."/>
        </authorList>
    </citation>
    <scope>NUCLEOTIDE SEQUENCE [LARGE SCALE GENOMIC DNA]</scope>
    <source>
        <strain evidence="3">ATCC BAA-73</strain>
    </source>
</reference>
<dbReference type="STRING" id="142842.SAMN02745118_02580"/>
<dbReference type="RefSeq" id="WP_078810991.1">
    <property type="nucleotide sequence ID" value="NZ_FUWM01000028.1"/>
</dbReference>
<organism evidence="2 3">
    <name type="scientific">Selenihalanaerobacter shriftii</name>
    <dbReference type="NCBI Taxonomy" id="142842"/>
    <lineage>
        <taxon>Bacteria</taxon>
        <taxon>Bacillati</taxon>
        <taxon>Bacillota</taxon>
        <taxon>Clostridia</taxon>
        <taxon>Halanaerobiales</taxon>
        <taxon>Halobacteroidaceae</taxon>
        <taxon>Selenihalanaerobacter</taxon>
    </lineage>
</organism>
<evidence type="ECO:0000313" key="2">
    <source>
        <dbReference type="EMBL" id="SKA03581.1"/>
    </source>
</evidence>
<dbReference type="AlphaFoldDB" id="A0A1T4QJA1"/>
<proteinExistence type="predicted"/>
<dbReference type="Proteomes" id="UP000190625">
    <property type="component" value="Unassembled WGS sequence"/>
</dbReference>
<feature type="domain" description="DUF6036" evidence="1">
    <location>
        <begin position="32"/>
        <end position="172"/>
    </location>
</feature>
<name>A0A1T4QJA1_9FIRM</name>
<gene>
    <name evidence="2" type="ORF">SAMN02745118_02580</name>
</gene>
<dbReference type="InterPro" id="IPR045792">
    <property type="entry name" value="DUF6036"/>
</dbReference>
<accession>A0A1T4QJA1</accession>
<dbReference type="EMBL" id="FUWM01000028">
    <property type="protein sequence ID" value="SKA03581.1"/>
    <property type="molecule type" value="Genomic_DNA"/>
</dbReference>
<keyword evidence="3" id="KW-1185">Reference proteome</keyword>